<proteinExistence type="predicted"/>
<organism evidence="2 3">
    <name type="scientific">Gordonia rhizosphera NBRC 16068</name>
    <dbReference type="NCBI Taxonomy" id="1108045"/>
    <lineage>
        <taxon>Bacteria</taxon>
        <taxon>Bacillati</taxon>
        <taxon>Actinomycetota</taxon>
        <taxon>Actinomycetes</taxon>
        <taxon>Mycobacteriales</taxon>
        <taxon>Gordoniaceae</taxon>
        <taxon>Gordonia</taxon>
    </lineage>
</organism>
<comment type="caution">
    <text evidence="2">The sequence shown here is derived from an EMBL/GenBank/DDBJ whole genome shotgun (WGS) entry which is preliminary data.</text>
</comment>
<dbReference type="InterPro" id="IPR024344">
    <property type="entry name" value="MDMPI_metal-binding"/>
</dbReference>
<protein>
    <recommendedName>
        <fullName evidence="1">Mycothiol-dependent maleylpyruvate isomerase metal-binding domain-containing protein</fullName>
    </recommendedName>
</protein>
<evidence type="ECO:0000313" key="2">
    <source>
        <dbReference type="EMBL" id="GAB91334.1"/>
    </source>
</evidence>
<dbReference type="eggNOG" id="ENOG50314EV">
    <property type="taxonomic scope" value="Bacteria"/>
</dbReference>
<dbReference type="Proteomes" id="UP000008363">
    <property type="component" value="Unassembled WGS sequence"/>
</dbReference>
<reference evidence="2 3" key="1">
    <citation type="submission" date="2012-08" db="EMBL/GenBank/DDBJ databases">
        <title>Whole genome shotgun sequence of Gordonia rhizosphera NBRC 16068.</title>
        <authorList>
            <person name="Takarada H."/>
            <person name="Isaki S."/>
            <person name="Hosoyama A."/>
            <person name="Tsuchikane K."/>
            <person name="Katsumata H."/>
            <person name="Baba S."/>
            <person name="Ohji S."/>
            <person name="Yamazaki S."/>
            <person name="Fujita N."/>
        </authorList>
    </citation>
    <scope>NUCLEOTIDE SEQUENCE [LARGE SCALE GENOMIC DNA]</scope>
    <source>
        <strain evidence="2 3">NBRC 16068</strain>
    </source>
</reference>
<accession>K6WXT1</accession>
<dbReference type="RefSeq" id="WP_006334696.1">
    <property type="nucleotide sequence ID" value="NZ_BAHC01000127.1"/>
</dbReference>
<dbReference type="SUPFAM" id="SSF109854">
    <property type="entry name" value="DinB/YfiT-like putative metalloenzymes"/>
    <property type="match status" value="1"/>
</dbReference>
<dbReference type="Gene3D" id="1.20.120.450">
    <property type="entry name" value="dinb family like domain"/>
    <property type="match status" value="1"/>
</dbReference>
<dbReference type="Pfam" id="PF11716">
    <property type="entry name" value="MDMPI_N"/>
    <property type="match status" value="1"/>
</dbReference>
<dbReference type="AlphaFoldDB" id="K6WXT1"/>
<name>K6WXT1_9ACTN</name>
<evidence type="ECO:0000259" key="1">
    <source>
        <dbReference type="Pfam" id="PF11716"/>
    </source>
</evidence>
<dbReference type="InterPro" id="IPR017517">
    <property type="entry name" value="Maleyloyr_isom"/>
</dbReference>
<evidence type="ECO:0000313" key="3">
    <source>
        <dbReference type="Proteomes" id="UP000008363"/>
    </source>
</evidence>
<dbReference type="NCBIfam" id="TIGR03083">
    <property type="entry name" value="maleylpyruvate isomerase family mycothiol-dependent enzyme"/>
    <property type="match status" value="1"/>
</dbReference>
<feature type="domain" description="Mycothiol-dependent maleylpyruvate isomerase metal-binding" evidence="1">
    <location>
        <begin position="20"/>
        <end position="105"/>
    </location>
</feature>
<gene>
    <name evidence="2" type="ORF">GORHZ_127_00150</name>
</gene>
<dbReference type="EMBL" id="BAHC01000127">
    <property type="protein sequence ID" value="GAB91334.1"/>
    <property type="molecule type" value="Genomic_DNA"/>
</dbReference>
<dbReference type="InterPro" id="IPR034660">
    <property type="entry name" value="DinB/YfiT-like"/>
</dbReference>
<dbReference type="GO" id="GO:0046872">
    <property type="term" value="F:metal ion binding"/>
    <property type="evidence" value="ECO:0007669"/>
    <property type="project" value="InterPro"/>
</dbReference>
<sequence>MSENRLVQEWSDEHVWAAIHTERRRLADDLADLDDAAWATPSLCGEWTVEDVVAHLTAAANTGRLRWIRSVLGARFNFDRHNARCLAEYRGTTPHETLTNFQDATEMSIQPSKPTWAWLGEVIVHGMDIRVPLGIDTTPDLETTEYLAGCFVGKNFTVPSKDMAQGFTLRATDGTFSTAPARR</sequence>
<keyword evidence="3" id="KW-1185">Reference proteome</keyword>